<dbReference type="SUPFAM" id="SSF56112">
    <property type="entry name" value="Protein kinase-like (PK-like)"/>
    <property type="match status" value="1"/>
</dbReference>
<reference evidence="3" key="1">
    <citation type="submission" date="2020-12" db="EMBL/GenBank/DDBJ databases">
        <authorList>
            <person name="Iha C."/>
        </authorList>
    </citation>
    <scope>NUCLEOTIDE SEQUENCE</scope>
</reference>
<dbReference type="InterPro" id="IPR000719">
    <property type="entry name" value="Prot_kinase_dom"/>
</dbReference>
<dbReference type="OrthoDB" id="427480at2759"/>
<keyword evidence="4" id="KW-1185">Reference proteome</keyword>
<proteinExistence type="inferred from homology"/>
<dbReference type="CDD" id="cd05121">
    <property type="entry name" value="ABC1_ADCK3-like"/>
    <property type="match status" value="1"/>
</dbReference>
<feature type="domain" description="Protein kinase" evidence="2">
    <location>
        <begin position="134"/>
        <end position="399"/>
    </location>
</feature>
<dbReference type="InterPro" id="IPR011009">
    <property type="entry name" value="Kinase-like_dom_sf"/>
</dbReference>
<dbReference type="InterPro" id="IPR050154">
    <property type="entry name" value="UbiB_kinase"/>
</dbReference>
<sequence>MFSLGSQQTVELGLSTCYDPIASEKYFGQRPWLVWTRLVEVVSSGVGFVAWSGLTAVSHSWAERGKALRNLFTSLGPTFVKLGQTLATRPDLVGEDVSEELTKLQTSSPPFDDETAKRVLEAELGMAIDEVFSHLDGRPVAAASLGQVYFGVIAEDGTQVAVKVQRPNLLESITLDIYILRFLLSVVRSAAGINTDLRLLVDEVAEGLCGELDYRREAAQAREFSAAHRHLGFVTTPEVVHRLTTKRVLTTKWVHGFSPTELLRVANSNSTSADDLQAAAMAKRAVLNLVDMGIECSLCQLLDTGVMHADPHPGNIMLSAGDGSLVYLDFGLLAYVPPKTSEAMMSLLVHLVLRDWRSFATDLDAMDLLKPTTDREALAYDLGEEFSNTMSASRASFDF</sequence>
<evidence type="ECO:0000259" key="2">
    <source>
        <dbReference type="PROSITE" id="PS50011"/>
    </source>
</evidence>
<evidence type="ECO:0000313" key="3">
    <source>
        <dbReference type="EMBL" id="CAD7698247.1"/>
    </source>
</evidence>
<accession>A0A8S1IU08</accession>
<protein>
    <recommendedName>
        <fullName evidence="2">Protein kinase domain-containing protein</fullName>
    </recommendedName>
</protein>
<dbReference type="PROSITE" id="PS50011">
    <property type="entry name" value="PROTEIN_KINASE_DOM"/>
    <property type="match status" value="1"/>
</dbReference>
<organism evidence="3 4">
    <name type="scientific">Ostreobium quekettii</name>
    <dbReference type="NCBI Taxonomy" id="121088"/>
    <lineage>
        <taxon>Eukaryota</taxon>
        <taxon>Viridiplantae</taxon>
        <taxon>Chlorophyta</taxon>
        <taxon>core chlorophytes</taxon>
        <taxon>Ulvophyceae</taxon>
        <taxon>TCBD clade</taxon>
        <taxon>Bryopsidales</taxon>
        <taxon>Ostreobineae</taxon>
        <taxon>Ostreobiaceae</taxon>
        <taxon>Ostreobium</taxon>
    </lineage>
</organism>
<dbReference type="PANTHER" id="PTHR10566:SF123">
    <property type="entry name" value="PROTEIN KINASE SUPERFAMILY PROTEIN"/>
    <property type="match status" value="1"/>
</dbReference>
<comment type="caution">
    <text evidence="3">The sequence shown here is derived from an EMBL/GenBank/DDBJ whole genome shotgun (WGS) entry which is preliminary data.</text>
</comment>
<evidence type="ECO:0000313" key="4">
    <source>
        <dbReference type="Proteomes" id="UP000708148"/>
    </source>
</evidence>
<dbReference type="EMBL" id="CAJHUC010000793">
    <property type="protein sequence ID" value="CAD7698247.1"/>
    <property type="molecule type" value="Genomic_DNA"/>
</dbReference>
<comment type="similarity">
    <text evidence="1">Belongs to the protein kinase superfamily. ADCK protein kinase family.</text>
</comment>
<dbReference type="Pfam" id="PF03109">
    <property type="entry name" value="ABC1"/>
    <property type="match status" value="1"/>
</dbReference>
<dbReference type="PANTHER" id="PTHR10566">
    <property type="entry name" value="CHAPERONE-ACTIVITY OF BC1 COMPLEX CABC1 -RELATED"/>
    <property type="match status" value="1"/>
</dbReference>
<name>A0A8S1IU08_9CHLO</name>
<dbReference type="Proteomes" id="UP000708148">
    <property type="component" value="Unassembled WGS sequence"/>
</dbReference>
<evidence type="ECO:0000256" key="1">
    <source>
        <dbReference type="ARBA" id="ARBA00009670"/>
    </source>
</evidence>
<dbReference type="GO" id="GO:0005524">
    <property type="term" value="F:ATP binding"/>
    <property type="evidence" value="ECO:0007669"/>
    <property type="project" value="InterPro"/>
</dbReference>
<dbReference type="AlphaFoldDB" id="A0A8S1IU08"/>
<dbReference type="GO" id="GO:0004672">
    <property type="term" value="F:protein kinase activity"/>
    <property type="evidence" value="ECO:0007669"/>
    <property type="project" value="InterPro"/>
</dbReference>
<gene>
    <name evidence="3" type="ORF">OSTQU699_LOCUS3608</name>
</gene>
<dbReference type="InterPro" id="IPR004147">
    <property type="entry name" value="ABC1_dom"/>
</dbReference>